<reference evidence="1" key="1">
    <citation type="submission" date="2024-05" db="EMBL/GenBank/DDBJ databases">
        <authorList>
            <person name="Yu L."/>
        </authorList>
    </citation>
    <scope>NUCLEOTIDE SEQUENCE</scope>
    <source>
        <strain evidence="1">G08B096</strain>
    </source>
</reference>
<accession>A0AAU7W5I2</accession>
<dbReference type="Pfam" id="PF20242">
    <property type="entry name" value="Emfourin"/>
    <property type="match status" value="1"/>
</dbReference>
<sequence length="99" mass="11363">MDVTVARSGGLAGLLLVWEVDLDRQPDRDAWKGLIDGLPWDEVRAVPPEPDRFVYRIRCEPHEATLAERQLTGPWRELVDRVREVSEPRRAAPGRPRAR</sequence>
<evidence type="ECO:0000313" key="1">
    <source>
        <dbReference type="EMBL" id="XBX81025.1"/>
    </source>
</evidence>
<dbReference type="EMBL" id="CP158374">
    <property type="protein sequence ID" value="XBX81025.1"/>
    <property type="molecule type" value="Genomic_DNA"/>
</dbReference>
<dbReference type="RefSeq" id="WP_350347050.1">
    <property type="nucleotide sequence ID" value="NZ_CP158374.1"/>
</dbReference>
<name>A0AAU7W5I2_9MICO</name>
<dbReference type="InterPro" id="IPR049457">
    <property type="entry name" value="Emfourin"/>
</dbReference>
<proteinExistence type="predicted"/>
<dbReference type="AlphaFoldDB" id="A0AAU7W5I2"/>
<gene>
    <name evidence="1" type="ORF">ABIQ69_10410</name>
</gene>
<organism evidence="1">
    <name type="scientific">Agromyces sp. G08B096</name>
    <dbReference type="NCBI Taxonomy" id="3156399"/>
    <lineage>
        <taxon>Bacteria</taxon>
        <taxon>Bacillati</taxon>
        <taxon>Actinomycetota</taxon>
        <taxon>Actinomycetes</taxon>
        <taxon>Micrococcales</taxon>
        <taxon>Microbacteriaceae</taxon>
        <taxon>Agromyces</taxon>
    </lineage>
</organism>
<protein>
    <submittedName>
        <fullName evidence="1">Protealysin inhibitor emfourin</fullName>
    </submittedName>
</protein>